<dbReference type="RefSeq" id="WP_091544016.1">
    <property type="nucleotide sequence ID" value="NZ_FONY01000013.1"/>
</dbReference>
<organism evidence="2 3">
    <name type="scientific">Thermoflexibacter ruber</name>
    <dbReference type="NCBI Taxonomy" id="1003"/>
    <lineage>
        <taxon>Bacteria</taxon>
        <taxon>Pseudomonadati</taxon>
        <taxon>Bacteroidota</taxon>
        <taxon>Cytophagia</taxon>
        <taxon>Cytophagales</taxon>
        <taxon>Thermoflexibacteraceae</taxon>
        <taxon>Thermoflexibacter</taxon>
    </lineage>
</organism>
<dbReference type="AlphaFoldDB" id="A0A1I2FBV4"/>
<dbReference type="PANTHER" id="PTHR42899">
    <property type="entry name" value="SPERMATOGENESIS-ASSOCIATED PROTEIN 20"/>
    <property type="match status" value="1"/>
</dbReference>
<dbReference type="PIRSF" id="PIRSF006402">
    <property type="entry name" value="UCP006402_thioredoxin"/>
    <property type="match status" value="1"/>
</dbReference>
<sequence length="667" mass="77476">MKSNRLINENSPYLLQHAHNPVDWYPWGEEALQKAKQDDKPIILSIGYSACHWCHVMERESFENEAIGKFMSDNFVCIKVDREERPDIDQIYMDAIHTMGLNGGWPLNVFLTPDGRPFYGGTYFPPQNWGNLIQQVAHAFKHNRKELEESAEGFKQALNESELEKYGLIHQNNNFSLRDLEIIYQTIEKKFDKEHGGVGNAPKFPMPSIYLFLLRYYHLTKNENALKQVELTLQSMAYGGIYDQIGGGFARYSVDGEWFAPHFEKMLYDNGQLVSLYAEAYSLTQKDLYKNVVYQTIAFVQRELMSEEFGFYSSLDADSEGVEGKFYVWTEKEFDEVFENEEDRELAKEYFNITAEGNWEHGYNILHINPQSLLVSSTTNKVREWKEKLFKAREPRIRPSLDDKILCSWNALMLKGLCDAYAAFGESEFLDLALKNAQFIQEKMTSGSRLFRNYKNGKATIPAYLEDYSLVIQAYISLYQVSFEEKWLYQANALAQYAIQHFYDHTEELFFYTDDSAEQLIARKKEIFDNVISSSNSIMASNLYFLGILLDNRAYKAMSETMLAKISPLLKKEVRYLANWACLYTYFLTPTVEIAISGEQLFSFAQQIHKRYFPNKVMVGTLHQSKLPLLEMREAKQEKTLIYVCRNKTCLLPVSTANEAWEQMVSN</sequence>
<dbReference type="Gene3D" id="1.50.10.20">
    <property type="match status" value="2"/>
</dbReference>
<evidence type="ECO:0000313" key="3">
    <source>
        <dbReference type="Proteomes" id="UP000199513"/>
    </source>
</evidence>
<dbReference type="CDD" id="cd02955">
    <property type="entry name" value="SSP411"/>
    <property type="match status" value="1"/>
</dbReference>
<dbReference type="InterPro" id="IPR004879">
    <property type="entry name" value="Ssp411-like_TRX"/>
</dbReference>
<name>A0A1I2FBV4_9BACT</name>
<dbReference type="Pfam" id="PF03190">
    <property type="entry name" value="Thioredox_DsbH"/>
    <property type="match status" value="1"/>
</dbReference>
<protein>
    <recommendedName>
        <fullName evidence="1">Spermatogenesis-associated protein 20-like TRX domain-containing protein</fullName>
    </recommendedName>
</protein>
<feature type="domain" description="Spermatogenesis-associated protein 20-like TRX" evidence="1">
    <location>
        <begin position="4"/>
        <end position="158"/>
    </location>
</feature>
<evidence type="ECO:0000259" key="1">
    <source>
        <dbReference type="Pfam" id="PF03190"/>
    </source>
</evidence>
<keyword evidence="3" id="KW-1185">Reference proteome</keyword>
<dbReference type="GO" id="GO:0005975">
    <property type="term" value="P:carbohydrate metabolic process"/>
    <property type="evidence" value="ECO:0007669"/>
    <property type="project" value="InterPro"/>
</dbReference>
<dbReference type="InterPro" id="IPR036249">
    <property type="entry name" value="Thioredoxin-like_sf"/>
</dbReference>
<evidence type="ECO:0000313" key="2">
    <source>
        <dbReference type="EMBL" id="SFF02503.1"/>
    </source>
</evidence>
<dbReference type="InterPro" id="IPR024705">
    <property type="entry name" value="Ssp411"/>
</dbReference>
<gene>
    <name evidence="2" type="ORF">SAMN04488541_101338</name>
</gene>
<dbReference type="SUPFAM" id="SSF48208">
    <property type="entry name" value="Six-hairpin glycosidases"/>
    <property type="match status" value="1"/>
</dbReference>
<dbReference type="STRING" id="1003.SAMN04488541_101338"/>
<dbReference type="Proteomes" id="UP000199513">
    <property type="component" value="Unassembled WGS sequence"/>
</dbReference>
<dbReference type="EMBL" id="FONY01000013">
    <property type="protein sequence ID" value="SFF02503.1"/>
    <property type="molecule type" value="Genomic_DNA"/>
</dbReference>
<dbReference type="InterPro" id="IPR008928">
    <property type="entry name" value="6-hairpin_glycosidase_sf"/>
</dbReference>
<dbReference type="Gene3D" id="3.40.30.10">
    <property type="entry name" value="Glutaredoxin"/>
    <property type="match status" value="1"/>
</dbReference>
<accession>A0A1I2FBV4</accession>
<reference evidence="2 3" key="1">
    <citation type="submission" date="2016-10" db="EMBL/GenBank/DDBJ databases">
        <authorList>
            <person name="de Groot N.N."/>
        </authorList>
    </citation>
    <scope>NUCLEOTIDE SEQUENCE [LARGE SCALE GENOMIC DNA]</scope>
    <source>
        <strain>GEY</strain>
        <strain evidence="3">DSM 9560</strain>
    </source>
</reference>
<proteinExistence type="predicted"/>
<dbReference type="OrthoDB" id="9762614at2"/>
<dbReference type="SUPFAM" id="SSF52833">
    <property type="entry name" value="Thioredoxin-like"/>
    <property type="match status" value="1"/>
</dbReference>
<dbReference type="PANTHER" id="PTHR42899:SF1">
    <property type="entry name" value="SPERMATOGENESIS-ASSOCIATED PROTEIN 20"/>
    <property type="match status" value="1"/>
</dbReference>